<dbReference type="PROSITE" id="PS00061">
    <property type="entry name" value="ADH_SHORT"/>
    <property type="match status" value="1"/>
</dbReference>
<feature type="binding site" evidence="7">
    <location>
        <position position="469"/>
    </location>
    <ligand>
        <name>Fe cation</name>
        <dbReference type="ChEBI" id="CHEBI:24875"/>
        <note>catalytic</note>
    </ligand>
</feature>
<dbReference type="Pfam" id="PF03055">
    <property type="entry name" value="RPE65"/>
    <property type="match status" value="1"/>
</dbReference>
<keyword evidence="6 7" id="KW-0408">Iron</keyword>
<dbReference type="Pfam" id="PF13561">
    <property type="entry name" value="adh_short_C2"/>
    <property type="match status" value="1"/>
</dbReference>
<proteinExistence type="inferred from homology"/>
<dbReference type="Gene3D" id="3.40.50.720">
    <property type="entry name" value="NAD(P)-binding Rossmann-like Domain"/>
    <property type="match status" value="1"/>
</dbReference>
<evidence type="ECO:0000256" key="1">
    <source>
        <dbReference type="ARBA" id="ARBA00006484"/>
    </source>
</evidence>
<feature type="binding site" evidence="7">
    <location>
        <position position="419"/>
    </location>
    <ligand>
        <name>Fe cation</name>
        <dbReference type="ChEBI" id="CHEBI:24875"/>
        <note>catalytic</note>
    </ligand>
</feature>
<dbReference type="FunFam" id="3.40.50.720:FF:000374">
    <property type="entry name" value="3-oxoacyl-(Acyl-carrier-protein) reductase"/>
    <property type="match status" value="1"/>
</dbReference>
<evidence type="ECO:0000256" key="6">
    <source>
        <dbReference type="ARBA" id="ARBA00023004"/>
    </source>
</evidence>
<comment type="similarity">
    <text evidence="2">Belongs to the carotenoid oxygenase family.</text>
</comment>
<evidence type="ECO:0000256" key="2">
    <source>
        <dbReference type="ARBA" id="ARBA00006787"/>
    </source>
</evidence>
<accession>A0A8H4LJK8</accession>
<evidence type="ECO:0000313" key="10">
    <source>
        <dbReference type="Proteomes" id="UP000554235"/>
    </source>
</evidence>
<dbReference type="OrthoDB" id="407010at2759"/>
<dbReference type="InterPro" id="IPR020904">
    <property type="entry name" value="Sc_DH/Rdtase_CS"/>
</dbReference>
<dbReference type="InterPro" id="IPR057326">
    <property type="entry name" value="KR_dom"/>
</dbReference>
<comment type="caution">
    <text evidence="9">The sequence shown here is derived from an EMBL/GenBank/DDBJ whole genome shotgun (WGS) entry which is preliminary data.</text>
</comment>
<feature type="binding site" evidence="7">
    <location>
        <position position="733"/>
    </location>
    <ligand>
        <name>Fe cation</name>
        <dbReference type="ChEBI" id="CHEBI:24875"/>
        <note>catalytic</note>
    </ligand>
</feature>
<comment type="cofactor">
    <cofactor evidence="7">
        <name>Fe(2+)</name>
        <dbReference type="ChEBI" id="CHEBI:29033"/>
    </cofactor>
    <text evidence="7">Binds 1 Fe(2+) ion per subunit.</text>
</comment>
<feature type="binding site" evidence="7">
    <location>
        <position position="533"/>
    </location>
    <ligand>
        <name>Fe cation</name>
        <dbReference type="ChEBI" id="CHEBI:24875"/>
        <note>catalytic</note>
    </ligand>
</feature>
<evidence type="ECO:0000256" key="4">
    <source>
        <dbReference type="ARBA" id="ARBA00022857"/>
    </source>
</evidence>
<dbReference type="Proteomes" id="UP000554235">
    <property type="component" value="Unassembled WGS sequence"/>
</dbReference>
<evidence type="ECO:0000313" key="9">
    <source>
        <dbReference type="EMBL" id="KAF4469343.1"/>
    </source>
</evidence>
<evidence type="ECO:0000256" key="5">
    <source>
        <dbReference type="ARBA" id="ARBA00023002"/>
    </source>
</evidence>
<name>A0A8H4LJK8_9HYPO</name>
<dbReference type="SMART" id="SM00822">
    <property type="entry name" value="PKS_KR"/>
    <property type="match status" value="1"/>
</dbReference>
<organism evidence="9 10">
    <name type="scientific">Fusarium albosuccineum</name>
    <dbReference type="NCBI Taxonomy" id="1237068"/>
    <lineage>
        <taxon>Eukaryota</taxon>
        <taxon>Fungi</taxon>
        <taxon>Dikarya</taxon>
        <taxon>Ascomycota</taxon>
        <taxon>Pezizomycotina</taxon>
        <taxon>Sordariomycetes</taxon>
        <taxon>Hypocreomycetidae</taxon>
        <taxon>Hypocreales</taxon>
        <taxon>Nectriaceae</taxon>
        <taxon>Fusarium</taxon>
        <taxon>Fusarium decemcellulare species complex</taxon>
    </lineage>
</organism>
<dbReference type="EMBL" id="JAADYS010000489">
    <property type="protein sequence ID" value="KAF4469343.1"/>
    <property type="molecule type" value="Genomic_DNA"/>
</dbReference>
<keyword evidence="5" id="KW-0560">Oxidoreductase</keyword>
<dbReference type="PANTHER" id="PTHR43639">
    <property type="entry name" value="OXIDOREDUCTASE, SHORT-CHAIN DEHYDROGENASE/REDUCTASE FAMILY (AFU_ORTHOLOGUE AFUA_5G02870)"/>
    <property type="match status" value="1"/>
</dbReference>
<protein>
    <submittedName>
        <fullName evidence="9">Retinal pigment epithelial membrane family</fullName>
    </submittedName>
</protein>
<dbReference type="PANTHER" id="PTHR43639:SF1">
    <property type="entry name" value="SHORT-CHAIN DEHYDROGENASE_REDUCTASE FAMILY PROTEIN"/>
    <property type="match status" value="1"/>
</dbReference>
<dbReference type="SUPFAM" id="SSF51735">
    <property type="entry name" value="NAD(P)-binding Rossmann-fold domains"/>
    <property type="match status" value="1"/>
</dbReference>
<dbReference type="GO" id="GO:0046872">
    <property type="term" value="F:metal ion binding"/>
    <property type="evidence" value="ECO:0007669"/>
    <property type="project" value="UniProtKB-KW"/>
</dbReference>
<gene>
    <name evidence="9" type="ORF">FALBO_3757</name>
</gene>
<dbReference type="GO" id="GO:0016702">
    <property type="term" value="F:oxidoreductase activity, acting on single donors with incorporation of molecular oxygen, incorporation of two atoms of oxygen"/>
    <property type="evidence" value="ECO:0007669"/>
    <property type="project" value="InterPro"/>
</dbReference>
<dbReference type="CDD" id="cd05233">
    <property type="entry name" value="SDR_c"/>
    <property type="match status" value="1"/>
</dbReference>
<dbReference type="PRINTS" id="PR00081">
    <property type="entry name" value="GDHRDH"/>
</dbReference>
<feature type="domain" description="Ketoreductase" evidence="8">
    <location>
        <begin position="15"/>
        <end position="205"/>
    </location>
</feature>
<dbReference type="InterPro" id="IPR036291">
    <property type="entry name" value="NAD(P)-bd_dom_sf"/>
</dbReference>
<keyword evidence="10" id="KW-1185">Reference proteome</keyword>
<evidence type="ECO:0000256" key="7">
    <source>
        <dbReference type="PIRSR" id="PIRSR604294-1"/>
    </source>
</evidence>
<keyword evidence="4" id="KW-0521">NADP</keyword>
<keyword evidence="3 7" id="KW-0479">Metal-binding</keyword>
<dbReference type="PRINTS" id="PR00080">
    <property type="entry name" value="SDRFAMILY"/>
</dbReference>
<dbReference type="AlphaFoldDB" id="A0A8H4LJK8"/>
<comment type="similarity">
    <text evidence="1">Belongs to the short-chain dehydrogenases/reductases (SDR) family.</text>
</comment>
<sequence length="737" mass="80025">MESPQGRSFQTLQGKVAIVTGASRGLGAGFALELAKRGAKIVATYTSPDSEKLIKELSDRIESLDPPSRCIGVKVDLRDSAAAAEIVQQSIAAFGPCIDIVVNNAGAEIVKPLQDLTPADFDSIYHLNVLGPMLLVQATKPYLPSSGGGRIINISSVGARYGFKNLSLYCSSKAALEGMTRCWAAELGADGHTANTINPGPVQSDMLDNIPQDIVSMQKAQTPAGNRLGTVDDVAQIVAWLASEESRWVTGQALSASEHVLTTRLDPPSSKSKAEMSQWFDGFSRNHRFEIANGTVSYRSRNSSDEVIEFVRETGMYPDGSFGSDPCKIIYGAMETTFRDGNNTHGDRDTSDVGVAFIPNFAGLGRNTTSVGAPFDTLVVTTDANSLQQIDPVTLEPIELFTYQASNPLLKNDGRTAAHPYLTKDGFIYNYLLNMSAKPPVYRIFGVQPPGGEATIVANITDAPPAYIHSLFGTEHHLILIVWQADLVKPGKTLMESIGPWRPERKTLFYVIDRVKGGVVSKYESEEAFFAFHRANSFEDEAGDIHIDIPVMKDASFLTAAHIDNLRANIGTSHGSSNNDIPGTFTRYRLPFQGDGARATNGSLITHTAEVEFTLPYATANIELPRINDEFNGRPYRYTYGIHVKTPGYFSDSIIKIDIKTKEVKKWYPSTKHVASEPIFVATPGGECEDDGVVLTVAMDSAQRASSLVVINATTMEEVGRARMPIVMGYGFHGVFA</sequence>
<evidence type="ECO:0000259" key="8">
    <source>
        <dbReference type="SMART" id="SM00822"/>
    </source>
</evidence>
<dbReference type="InterPro" id="IPR002347">
    <property type="entry name" value="SDR_fam"/>
</dbReference>
<reference evidence="9 10" key="1">
    <citation type="submission" date="2020-01" db="EMBL/GenBank/DDBJ databases">
        <title>Identification and distribution of gene clusters putatively required for synthesis of sphingolipid metabolism inhibitors in phylogenetically diverse species of the filamentous fungus Fusarium.</title>
        <authorList>
            <person name="Kim H.-S."/>
            <person name="Busman M."/>
            <person name="Brown D.W."/>
            <person name="Divon H."/>
            <person name="Uhlig S."/>
            <person name="Proctor R.H."/>
        </authorList>
    </citation>
    <scope>NUCLEOTIDE SEQUENCE [LARGE SCALE GENOMIC DNA]</scope>
    <source>
        <strain evidence="9 10">NRRL 20459</strain>
    </source>
</reference>
<dbReference type="InterPro" id="IPR004294">
    <property type="entry name" value="Carotenoid_Oase"/>
</dbReference>
<evidence type="ECO:0000256" key="3">
    <source>
        <dbReference type="ARBA" id="ARBA00022723"/>
    </source>
</evidence>